<dbReference type="FunFam" id="1.10.760.10:FF:000019">
    <property type="entry name" value="Di-heme cytochrome C peroxidase"/>
    <property type="match status" value="1"/>
</dbReference>
<dbReference type="AlphaFoldDB" id="Q4JIU4"/>
<dbReference type="GO" id="GO:0042597">
    <property type="term" value="C:periplasmic space"/>
    <property type="evidence" value="ECO:0007669"/>
    <property type="project" value="UniProtKB-SubCell"/>
</dbReference>
<dbReference type="PROSITE" id="PS51007">
    <property type="entry name" value="CYTC"/>
    <property type="match status" value="3"/>
</dbReference>
<name>Q4JIU4_9BACT</name>
<evidence type="ECO:0000256" key="3">
    <source>
        <dbReference type="ARBA" id="ARBA00022448"/>
    </source>
</evidence>
<dbReference type="GO" id="GO:0004130">
    <property type="term" value="F:cytochrome-c peroxidase activity"/>
    <property type="evidence" value="ECO:0007669"/>
    <property type="project" value="TreeGrafter"/>
</dbReference>
<dbReference type="GO" id="GO:0020037">
    <property type="term" value="F:heme binding"/>
    <property type="evidence" value="ECO:0007669"/>
    <property type="project" value="InterPro"/>
</dbReference>
<dbReference type="InterPro" id="IPR009056">
    <property type="entry name" value="Cyt_c-like_dom"/>
</dbReference>
<dbReference type="Pfam" id="PF03150">
    <property type="entry name" value="CCP_MauG"/>
    <property type="match status" value="1"/>
</dbReference>
<feature type="domain" description="Cytochrome c" evidence="14">
    <location>
        <begin position="43"/>
        <end position="123"/>
    </location>
</feature>
<proteinExistence type="predicted"/>
<reference evidence="15" key="2">
    <citation type="journal article" date="2005" name="J. Bacteriol.">
        <title>MtdC, a novel class of methylene tetrahydromethanopterin dehydrogenases.</title>
        <authorList>
            <person name="Vorholt J.A."/>
            <person name="Kalyuzhnaya M.G."/>
            <person name="Hagemeier C.H."/>
            <person name="Lidstrom M.E."/>
            <person name="Chistoserdova L."/>
        </authorList>
    </citation>
    <scope>NUCLEOTIDE SEQUENCE</scope>
</reference>
<sequence length="474" mass="51345">MLQRARGIRALLIGTFLVCLLSPRAGRPQDQPKLLNPFAGDPDGVKEGRRLFMSNGCSGCHGLGGGGGMGKPILDDEWIFGSDDQTLYKLVKGQIPQQTMPKTFAVLPDEQVWKLLAYVRSLYKGDPSLITWGLTPPPDAAVRIAALARPVSAFTPPKGLQDMEITTPSDNPMTLGKIKLGEQLFFDKRLSKAKSMSCESCHVPEKAWTDGLAFSKKFDGTLNKRHTPTLCGVAFYPELYWDGRAAGLEALVLDVMKTQMGADPDAVAKELETIPAYKSAFEAELGGPPTSDRIAKAVATFVRTIHAGDTLFDNLPAGESDNEVAKGFKVFSEVTHCTLCHLPPLFSDTLFHNMGVGSDKKPPDPGRGKVLADNAIAAGTPVPAEAKTLMGAFKTASLRGVPLRAPYFHDGRAKTIEEAADIMMKGGIPNPHLDEKLKAWPMTPEQRTQLLAFLRSLTPDDKPYARPEVPQAAQ</sequence>
<organism evidence="15">
    <name type="scientific">uncultured bacterium BAC10-4</name>
    <dbReference type="NCBI Taxonomy" id="333425"/>
    <lineage>
        <taxon>Bacteria</taxon>
        <taxon>environmental samples</taxon>
    </lineage>
</organism>
<evidence type="ECO:0000256" key="8">
    <source>
        <dbReference type="ARBA" id="ARBA00022982"/>
    </source>
</evidence>
<dbReference type="PANTHER" id="PTHR30600:SF10">
    <property type="entry name" value="BLL6722 PROTEIN"/>
    <property type="match status" value="1"/>
</dbReference>
<evidence type="ECO:0000256" key="6">
    <source>
        <dbReference type="ARBA" id="ARBA00022729"/>
    </source>
</evidence>
<comment type="subcellular location">
    <subcellularLocation>
        <location evidence="1">Periplasm</location>
    </subcellularLocation>
</comment>
<gene>
    <name evidence="15" type="primary">mauG</name>
</gene>
<comment type="pathway">
    <text evidence="2">One-carbon metabolism; methylamine degradation.</text>
</comment>
<keyword evidence="5 13" id="KW-0479">Metal-binding</keyword>
<evidence type="ECO:0000256" key="12">
    <source>
        <dbReference type="ARBA" id="ARBA00073576"/>
    </source>
</evidence>
<evidence type="ECO:0000313" key="15">
    <source>
        <dbReference type="EMBL" id="AAY96667.1"/>
    </source>
</evidence>
<evidence type="ECO:0000256" key="5">
    <source>
        <dbReference type="ARBA" id="ARBA00022723"/>
    </source>
</evidence>
<keyword evidence="9" id="KW-0560">Oxidoreductase</keyword>
<protein>
    <recommendedName>
        <fullName evidence="12">Methylamine utilization protein MauG</fullName>
    </recommendedName>
</protein>
<dbReference type="SUPFAM" id="SSF46626">
    <property type="entry name" value="Cytochrome c"/>
    <property type="match status" value="3"/>
</dbReference>
<dbReference type="GO" id="GO:0046872">
    <property type="term" value="F:metal ion binding"/>
    <property type="evidence" value="ECO:0007669"/>
    <property type="project" value="UniProtKB-KW"/>
</dbReference>
<keyword evidence="3" id="KW-0813">Transport</keyword>
<keyword evidence="10 13" id="KW-0408">Iron</keyword>
<evidence type="ECO:0000259" key="14">
    <source>
        <dbReference type="PROSITE" id="PS51007"/>
    </source>
</evidence>
<dbReference type="EMBL" id="DQ084247">
    <property type="protein sequence ID" value="AAY96667.1"/>
    <property type="molecule type" value="Genomic_DNA"/>
</dbReference>
<feature type="domain" description="Cytochrome c" evidence="14">
    <location>
        <begin position="322"/>
        <end position="458"/>
    </location>
</feature>
<comment type="function">
    <text evidence="11">Involved in methylamine metabolism. Essential for the maturation of the beta subunit of MADH, presumably via a step in the biosynthesis of tryptophan tryptophylquinone (TTQ), the cofactor of MADH.</text>
</comment>
<dbReference type="InterPro" id="IPR036909">
    <property type="entry name" value="Cyt_c-like_dom_sf"/>
</dbReference>
<keyword evidence="6" id="KW-0732">Signal</keyword>
<evidence type="ECO:0000256" key="7">
    <source>
        <dbReference type="ARBA" id="ARBA00022764"/>
    </source>
</evidence>
<dbReference type="Gene3D" id="1.10.760.10">
    <property type="entry name" value="Cytochrome c-like domain"/>
    <property type="match status" value="3"/>
</dbReference>
<dbReference type="Pfam" id="PF13442">
    <property type="entry name" value="Cytochrome_CBB3"/>
    <property type="match status" value="1"/>
</dbReference>
<feature type="domain" description="Cytochrome c" evidence="14">
    <location>
        <begin position="176"/>
        <end position="282"/>
    </location>
</feature>
<dbReference type="InterPro" id="IPR051395">
    <property type="entry name" value="Cytochrome_c_Peroxidase/MauG"/>
</dbReference>
<dbReference type="GO" id="GO:0009055">
    <property type="term" value="F:electron transfer activity"/>
    <property type="evidence" value="ECO:0007669"/>
    <property type="project" value="InterPro"/>
</dbReference>
<keyword evidence="4 13" id="KW-0349">Heme</keyword>
<evidence type="ECO:0000256" key="2">
    <source>
        <dbReference type="ARBA" id="ARBA00004856"/>
    </source>
</evidence>
<evidence type="ECO:0000256" key="10">
    <source>
        <dbReference type="ARBA" id="ARBA00023004"/>
    </source>
</evidence>
<evidence type="ECO:0000256" key="11">
    <source>
        <dbReference type="ARBA" id="ARBA00058991"/>
    </source>
</evidence>
<evidence type="ECO:0000256" key="1">
    <source>
        <dbReference type="ARBA" id="ARBA00004418"/>
    </source>
</evidence>
<evidence type="ECO:0000256" key="13">
    <source>
        <dbReference type="PROSITE-ProRule" id="PRU00433"/>
    </source>
</evidence>
<accession>Q4JIU4</accession>
<reference evidence="15" key="1">
    <citation type="journal article" date="2005" name="Appl. Environ. Microbiol.">
        <title>Highly divergent genes for methanopterin-linked C1 transfer reactions in Lake Washington, assessed via metagenomic analysis and mRNA detection.</title>
        <authorList>
            <person name="Kalyuzhnaya M.G."/>
            <person name="Bowerman S."/>
            <person name="Nercessian O."/>
            <person name="Lidstrom M.E."/>
            <person name="Chistoserdova L."/>
        </authorList>
    </citation>
    <scope>NUCLEOTIDE SEQUENCE</scope>
</reference>
<evidence type="ECO:0000256" key="9">
    <source>
        <dbReference type="ARBA" id="ARBA00023002"/>
    </source>
</evidence>
<dbReference type="InterPro" id="IPR004852">
    <property type="entry name" value="Di-haem_cyt_c_peroxidsae"/>
</dbReference>
<dbReference type="PANTHER" id="PTHR30600">
    <property type="entry name" value="CYTOCHROME C PEROXIDASE-RELATED"/>
    <property type="match status" value="1"/>
</dbReference>
<evidence type="ECO:0000256" key="4">
    <source>
        <dbReference type="ARBA" id="ARBA00022617"/>
    </source>
</evidence>
<keyword evidence="8" id="KW-0249">Electron transport</keyword>
<keyword evidence="7" id="KW-0574">Periplasm</keyword>